<evidence type="ECO:0000259" key="19">
    <source>
        <dbReference type="PROSITE" id="PS50112"/>
    </source>
</evidence>
<dbReference type="SUPFAM" id="SSF103190">
    <property type="entry name" value="Sensory domain-like"/>
    <property type="match status" value="1"/>
</dbReference>
<dbReference type="SUPFAM" id="SSF55874">
    <property type="entry name" value="ATPase domain of HSP90 chaperone/DNA topoisomerase II/histidine kinase"/>
    <property type="match status" value="1"/>
</dbReference>
<dbReference type="Proteomes" id="UP001576780">
    <property type="component" value="Unassembled WGS sequence"/>
</dbReference>
<dbReference type="CDD" id="cd00082">
    <property type="entry name" value="HisKA"/>
    <property type="match status" value="1"/>
</dbReference>
<evidence type="ECO:0000256" key="7">
    <source>
        <dbReference type="ARBA" id="ARBA00022692"/>
    </source>
</evidence>
<dbReference type="SMART" id="SM00091">
    <property type="entry name" value="PAS"/>
    <property type="match status" value="1"/>
</dbReference>
<dbReference type="InterPro" id="IPR035965">
    <property type="entry name" value="PAS-like_dom_sf"/>
</dbReference>
<keyword evidence="7 16" id="KW-0812">Transmembrane</keyword>
<dbReference type="Pfam" id="PF00672">
    <property type="entry name" value="HAMP"/>
    <property type="match status" value="1"/>
</dbReference>
<dbReference type="InterPro" id="IPR001610">
    <property type="entry name" value="PAC"/>
</dbReference>
<evidence type="ECO:0000256" key="6">
    <source>
        <dbReference type="ARBA" id="ARBA00022679"/>
    </source>
</evidence>
<keyword evidence="9" id="KW-0418">Kinase</keyword>
<evidence type="ECO:0000259" key="18">
    <source>
        <dbReference type="PROSITE" id="PS50110"/>
    </source>
</evidence>
<keyword evidence="11 16" id="KW-1133">Transmembrane helix</keyword>
<dbReference type="SMART" id="SM00448">
    <property type="entry name" value="REC"/>
    <property type="match status" value="1"/>
</dbReference>
<evidence type="ECO:0000256" key="15">
    <source>
        <dbReference type="SAM" id="Coils"/>
    </source>
</evidence>
<evidence type="ECO:0000256" key="2">
    <source>
        <dbReference type="ARBA" id="ARBA00004651"/>
    </source>
</evidence>
<keyword evidence="10 22" id="KW-0067">ATP-binding</keyword>
<dbReference type="InterPro" id="IPR036890">
    <property type="entry name" value="HATPase_C_sf"/>
</dbReference>
<evidence type="ECO:0000256" key="14">
    <source>
        <dbReference type="PROSITE-ProRule" id="PRU00169"/>
    </source>
</evidence>
<evidence type="ECO:0000256" key="16">
    <source>
        <dbReference type="SAM" id="Phobius"/>
    </source>
</evidence>
<dbReference type="PROSITE" id="PS50885">
    <property type="entry name" value="HAMP"/>
    <property type="match status" value="1"/>
</dbReference>
<keyword evidence="8" id="KW-0547">Nucleotide-binding</keyword>
<dbReference type="InterPro" id="IPR036097">
    <property type="entry name" value="HisK_dim/P_sf"/>
</dbReference>
<dbReference type="InterPro" id="IPR013655">
    <property type="entry name" value="PAS_fold_3"/>
</dbReference>
<comment type="subcellular location">
    <subcellularLocation>
        <location evidence="2">Cell membrane</location>
        <topology evidence="2">Multi-pass membrane protein</topology>
    </subcellularLocation>
</comment>
<dbReference type="PROSITE" id="PS50113">
    <property type="entry name" value="PAC"/>
    <property type="match status" value="1"/>
</dbReference>
<evidence type="ECO:0000256" key="4">
    <source>
        <dbReference type="ARBA" id="ARBA00022475"/>
    </source>
</evidence>
<dbReference type="PANTHER" id="PTHR43047">
    <property type="entry name" value="TWO-COMPONENT HISTIDINE PROTEIN KINASE"/>
    <property type="match status" value="1"/>
</dbReference>
<dbReference type="CDD" id="cd12913">
    <property type="entry name" value="PDC1_MCP_like"/>
    <property type="match status" value="1"/>
</dbReference>
<comment type="caution">
    <text evidence="22">The sequence shown here is derived from an EMBL/GenBank/DDBJ whole genome shotgun (WGS) entry which is preliminary data.</text>
</comment>
<dbReference type="PRINTS" id="PR00344">
    <property type="entry name" value="BCTRLSENSOR"/>
</dbReference>
<dbReference type="Pfam" id="PF08447">
    <property type="entry name" value="PAS_3"/>
    <property type="match status" value="1"/>
</dbReference>
<dbReference type="SUPFAM" id="SSF158472">
    <property type="entry name" value="HAMP domain-like"/>
    <property type="match status" value="1"/>
</dbReference>
<dbReference type="InterPro" id="IPR011006">
    <property type="entry name" value="CheY-like_superfamily"/>
</dbReference>
<evidence type="ECO:0000256" key="12">
    <source>
        <dbReference type="ARBA" id="ARBA00023012"/>
    </source>
</evidence>
<feature type="domain" description="Response regulatory" evidence="18">
    <location>
        <begin position="820"/>
        <end position="935"/>
    </location>
</feature>
<dbReference type="Pfam" id="PF00072">
    <property type="entry name" value="Response_reg"/>
    <property type="match status" value="1"/>
</dbReference>
<dbReference type="CDD" id="cd16922">
    <property type="entry name" value="HATPase_EvgS-ArcB-TorS-like"/>
    <property type="match status" value="1"/>
</dbReference>
<dbReference type="Gene3D" id="3.30.450.20">
    <property type="entry name" value="PAS domain"/>
    <property type="match status" value="2"/>
</dbReference>
<dbReference type="PANTHER" id="PTHR43047:SF72">
    <property type="entry name" value="OSMOSENSING HISTIDINE PROTEIN KINASE SLN1"/>
    <property type="match status" value="1"/>
</dbReference>
<dbReference type="CDD" id="cd18774">
    <property type="entry name" value="PDC2_HK_sensor"/>
    <property type="match status" value="1"/>
</dbReference>
<dbReference type="Pfam" id="PF02743">
    <property type="entry name" value="dCache_1"/>
    <property type="match status" value="1"/>
</dbReference>
<keyword evidence="12" id="KW-0902">Two-component regulatory system</keyword>
<dbReference type="SUPFAM" id="SSF47384">
    <property type="entry name" value="Homodimeric domain of signal transducing histidine kinase"/>
    <property type="match status" value="1"/>
</dbReference>
<evidence type="ECO:0000259" key="21">
    <source>
        <dbReference type="PROSITE" id="PS50885"/>
    </source>
</evidence>
<feature type="domain" description="HAMP" evidence="21">
    <location>
        <begin position="359"/>
        <end position="411"/>
    </location>
</feature>
<dbReference type="InterPro" id="IPR000014">
    <property type="entry name" value="PAS"/>
</dbReference>
<evidence type="ECO:0000256" key="1">
    <source>
        <dbReference type="ARBA" id="ARBA00000085"/>
    </source>
</evidence>
<dbReference type="SUPFAM" id="SSF55785">
    <property type="entry name" value="PYP-like sensor domain (PAS domain)"/>
    <property type="match status" value="1"/>
</dbReference>
<feature type="domain" description="Histidine kinase" evidence="17">
    <location>
        <begin position="575"/>
        <end position="795"/>
    </location>
</feature>
<dbReference type="InterPro" id="IPR029151">
    <property type="entry name" value="Sensor-like_sf"/>
</dbReference>
<dbReference type="NCBIfam" id="TIGR00229">
    <property type="entry name" value="sensory_box"/>
    <property type="match status" value="1"/>
</dbReference>
<dbReference type="Pfam" id="PF00512">
    <property type="entry name" value="HisKA"/>
    <property type="match status" value="1"/>
</dbReference>
<evidence type="ECO:0000256" key="5">
    <source>
        <dbReference type="ARBA" id="ARBA00022553"/>
    </source>
</evidence>
<dbReference type="InterPro" id="IPR004358">
    <property type="entry name" value="Sig_transdc_His_kin-like_C"/>
</dbReference>
<dbReference type="InterPro" id="IPR005467">
    <property type="entry name" value="His_kinase_dom"/>
</dbReference>
<dbReference type="Gene3D" id="6.10.340.10">
    <property type="match status" value="1"/>
</dbReference>
<feature type="domain" description="PAS" evidence="19">
    <location>
        <begin position="427"/>
        <end position="499"/>
    </location>
</feature>
<dbReference type="Gene3D" id="3.30.565.10">
    <property type="entry name" value="Histidine kinase-like ATPase, C-terminal domain"/>
    <property type="match status" value="1"/>
</dbReference>
<dbReference type="SMART" id="SM00387">
    <property type="entry name" value="HATPase_c"/>
    <property type="match status" value="1"/>
</dbReference>
<evidence type="ECO:0000256" key="3">
    <source>
        <dbReference type="ARBA" id="ARBA00012438"/>
    </source>
</evidence>
<evidence type="ECO:0000313" key="23">
    <source>
        <dbReference type="Proteomes" id="UP001576780"/>
    </source>
</evidence>
<keyword evidence="4" id="KW-1003">Cell membrane</keyword>
<dbReference type="SMART" id="SM00388">
    <property type="entry name" value="HisKA"/>
    <property type="match status" value="1"/>
</dbReference>
<keyword evidence="15" id="KW-0175">Coiled coil</keyword>
<evidence type="ECO:0000256" key="10">
    <source>
        <dbReference type="ARBA" id="ARBA00022840"/>
    </source>
</evidence>
<dbReference type="PROSITE" id="PS50112">
    <property type="entry name" value="PAS"/>
    <property type="match status" value="1"/>
</dbReference>
<feature type="transmembrane region" description="Helical" evidence="16">
    <location>
        <begin position="7"/>
        <end position="29"/>
    </location>
</feature>
<protein>
    <recommendedName>
        <fullName evidence="3">histidine kinase</fullName>
        <ecNumber evidence="3">2.7.13.3</ecNumber>
    </recommendedName>
</protein>
<organism evidence="22 23">
    <name type="scientific">Floridaenema evergladense BLCC-F167</name>
    <dbReference type="NCBI Taxonomy" id="3153639"/>
    <lineage>
        <taxon>Bacteria</taxon>
        <taxon>Bacillati</taxon>
        <taxon>Cyanobacteriota</taxon>
        <taxon>Cyanophyceae</taxon>
        <taxon>Oscillatoriophycideae</taxon>
        <taxon>Aerosakkonematales</taxon>
        <taxon>Aerosakkonemataceae</taxon>
        <taxon>Floridanema</taxon>
        <taxon>Floridanema evergladense</taxon>
    </lineage>
</organism>
<dbReference type="CDD" id="cd17546">
    <property type="entry name" value="REC_hyHK_CKI1_RcsC-like"/>
    <property type="match status" value="1"/>
</dbReference>
<feature type="coiled-coil region" evidence="15">
    <location>
        <begin position="548"/>
        <end position="575"/>
    </location>
</feature>
<feature type="modified residue" description="4-aspartylphosphate" evidence="14">
    <location>
        <position position="869"/>
    </location>
</feature>
<dbReference type="InterPro" id="IPR003661">
    <property type="entry name" value="HisK_dim/P_dom"/>
</dbReference>
<dbReference type="InterPro" id="IPR001789">
    <property type="entry name" value="Sig_transdc_resp-reg_receiver"/>
</dbReference>
<evidence type="ECO:0000259" key="17">
    <source>
        <dbReference type="PROSITE" id="PS50109"/>
    </source>
</evidence>
<comment type="catalytic activity">
    <reaction evidence="1">
        <text>ATP + protein L-histidine = ADP + protein N-phospho-L-histidine.</text>
        <dbReference type="EC" id="2.7.13.3"/>
    </reaction>
</comment>
<feature type="transmembrane region" description="Helical" evidence="16">
    <location>
        <begin position="338"/>
        <end position="356"/>
    </location>
</feature>
<reference evidence="22 23" key="1">
    <citation type="submission" date="2024-09" db="EMBL/GenBank/DDBJ databases">
        <title>Floridaenema gen nov. (Aerosakkonemataceae, Aerosakkonematales ord. nov., Cyanobacteria) from benthic tropical and subtropical fresh waters, with the description of four new species.</title>
        <authorList>
            <person name="Moretto J.A."/>
            <person name="Berthold D.E."/>
            <person name="Lefler F.W."/>
            <person name="Huang I.-S."/>
            <person name="Laughinghouse H. IV."/>
        </authorList>
    </citation>
    <scope>NUCLEOTIDE SEQUENCE [LARGE SCALE GENOMIC DNA]</scope>
    <source>
        <strain evidence="22 23">BLCC-F167</strain>
    </source>
</reference>
<dbReference type="Gene3D" id="1.10.287.130">
    <property type="match status" value="1"/>
</dbReference>
<dbReference type="EC" id="2.7.13.3" evidence="3"/>
<feature type="domain" description="PAC" evidence="20">
    <location>
        <begin position="503"/>
        <end position="557"/>
    </location>
</feature>
<dbReference type="SUPFAM" id="SSF52172">
    <property type="entry name" value="CheY-like"/>
    <property type="match status" value="1"/>
</dbReference>
<dbReference type="InterPro" id="IPR000700">
    <property type="entry name" value="PAS-assoc_C"/>
</dbReference>
<keyword evidence="5 14" id="KW-0597">Phosphoprotein</keyword>
<dbReference type="SMART" id="SM00086">
    <property type="entry name" value="PAC"/>
    <property type="match status" value="1"/>
</dbReference>
<dbReference type="SMART" id="SM00304">
    <property type="entry name" value="HAMP"/>
    <property type="match status" value="1"/>
</dbReference>
<evidence type="ECO:0000259" key="20">
    <source>
        <dbReference type="PROSITE" id="PS50113"/>
    </source>
</evidence>
<dbReference type="InterPro" id="IPR033479">
    <property type="entry name" value="dCache_1"/>
</dbReference>
<dbReference type="Gene3D" id="3.40.50.2300">
    <property type="match status" value="1"/>
</dbReference>
<sequence>MKLQLRSILIVPFVLQIFAAVGLTGWLSLRNGQRAVNDLATQLRGELAKRIQQTMNTYLETPHLVTKINADALRLGVLNVNDFPSLERYFFSQIQQFNKVSNVALATEQGEYVGVTRQANNSFILEVSDRRTGYNYNTWRVDKQGKRLKQLERVPNYDPRQRDWYKTGAKARKPIWTDIYTYIENQQLAITADRPLYNSQGKLVGIMTADLILSQISDFLRSLQIGETGQAFIMERSGLLVGTSSNEKPFRKHQGKVERLKAWESRDPLTKGTAQYLLKNFADLKQIQGIQQLDFKMGSDRLFLEVLPYKDKFGLDWLIVIVVPEKDFMAHINANTRITILLCFAALVIATMLGIYTSRWISKPILCLVQSAEAMSKGDLDQQVSGGKIAELNTLASAFNQMAIQLNELFHTLEQRVQERTEALRISQERLQLVNKSVNDGIWDWDISTNQVYLAPQWKMMLGYSDSEIPNEFYSWENLVHPDDLPEAKSAIQDHLEGRTENFHIEFRMRHKQGHYLWILSRAKVVVRDNSTGKPIRMVGSHTDISDRKQTDLELQKAKEAADKANQAKSEFLANMSHELRTPLNSILGYAQIMQRSDNLNQHYKGIKVIEQAGNHLLTLINDILDLAKIEARKMELLPKNLHFHSFLFGVVEIAKIRADNKNIVFHFVEVENLPNGVIADEKRLRQVLLNLLGNAIKFTDSGSVTFKVEVLKQQANTSKIRFTIQDTGIGMSPEQLAKIFLPFEQVGSQYRRAEGTGLGLTICSQIVAMMGSKIQVSSQLGVGSIFWFDVDLPLSNEWINTAASSEKGKIINYEGERKKILIVDDKEVNRMVIVEFLKPLGFLIAEAENGREGLTKLAEFAADLIITDIAMPEMNGYEFVREIRQLYPQKLPVIASSASVSQSDQSLAIASGCNDFLEKPIDLEKLLIFLQKYLNLQWIYENKETETQPEQQEIIFPTSEELKTLYKAIKIGDITAVEEEAKRLAQMNSQYQDFRARILSLAAEFDESGIIKLIEFRR</sequence>
<dbReference type="CDD" id="cd06225">
    <property type="entry name" value="HAMP"/>
    <property type="match status" value="1"/>
</dbReference>
<keyword evidence="23" id="KW-1185">Reference proteome</keyword>
<evidence type="ECO:0000256" key="11">
    <source>
        <dbReference type="ARBA" id="ARBA00022989"/>
    </source>
</evidence>
<evidence type="ECO:0000256" key="9">
    <source>
        <dbReference type="ARBA" id="ARBA00022777"/>
    </source>
</evidence>
<dbReference type="Pfam" id="PF02518">
    <property type="entry name" value="HATPase_c"/>
    <property type="match status" value="1"/>
</dbReference>
<keyword evidence="13 16" id="KW-0472">Membrane</keyword>
<dbReference type="PROSITE" id="PS50109">
    <property type="entry name" value="HIS_KIN"/>
    <property type="match status" value="1"/>
</dbReference>
<proteinExistence type="predicted"/>
<feature type="coiled-coil region" evidence="15">
    <location>
        <begin position="978"/>
        <end position="1005"/>
    </location>
</feature>
<dbReference type="CDD" id="cd00130">
    <property type="entry name" value="PAS"/>
    <property type="match status" value="1"/>
</dbReference>
<keyword evidence="6" id="KW-0808">Transferase</keyword>
<evidence type="ECO:0000313" key="22">
    <source>
        <dbReference type="EMBL" id="MFB2839718.1"/>
    </source>
</evidence>
<dbReference type="EMBL" id="JBHFNT010000318">
    <property type="protein sequence ID" value="MFB2839718.1"/>
    <property type="molecule type" value="Genomic_DNA"/>
</dbReference>
<dbReference type="RefSeq" id="WP_413281981.1">
    <property type="nucleotide sequence ID" value="NZ_JBHFNT010000318.1"/>
</dbReference>
<evidence type="ECO:0000256" key="13">
    <source>
        <dbReference type="ARBA" id="ARBA00023136"/>
    </source>
</evidence>
<dbReference type="GO" id="GO:0005524">
    <property type="term" value="F:ATP binding"/>
    <property type="evidence" value="ECO:0007669"/>
    <property type="project" value="UniProtKB-KW"/>
</dbReference>
<gene>
    <name evidence="22" type="ORF">ACE1CA_34955</name>
</gene>
<dbReference type="PROSITE" id="PS50110">
    <property type="entry name" value="RESPONSE_REGULATORY"/>
    <property type="match status" value="1"/>
</dbReference>
<accession>A0ABV4WYN0</accession>
<evidence type="ECO:0000256" key="8">
    <source>
        <dbReference type="ARBA" id="ARBA00022741"/>
    </source>
</evidence>
<dbReference type="InterPro" id="IPR003660">
    <property type="entry name" value="HAMP_dom"/>
</dbReference>
<dbReference type="InterPro" id="IPR003594">
    <property type="entry name" value="HATPase_dom"/>
</dbReference>
<name>A0ABV4WYN0_9CYAN</name>